<dbReference type="GO" id="GO:0005730">
    <property type="term" value="C:nucleolus"/>
    <property type="evidence" value="ECO:0007669"/>
    <property type="project" value="TreeGrafter"/>
</dbReference>
<dbReference type="SMART" id="SM00552">
    <property type="entry name" value="ADEAMc"/>
    <property type="match status" value="1"/>
</dbReference>
<dbReference type="Pfam" id="PF02137">
    <property type="entry name" value="A_deamin"/>
    <property type="match status" value="2"/>
</dbReference>
<dbReference type="OrthoDB" id="10268011at2759"/>
<gene>
    <name evidence="2" type="ORF">BSL78_16105</name>
</gene>
<dbReference type="AlphaFoldDB" id="A0A2G8KGC5"/>
<evidence type="ECO:0000313" key="2">
    <source>
        <dbReference type="EMBL" id="PIK47015.1"/>
    </source>
</evidence>
<dbReference type="GO" id="GO:0006382">
    <property type="term" value="P:adenosine to inosine editing"/>
    <property type="evidence" value="ECO:0007669"/>
    <property type="project" value="TreeGrafter"/>
</dbReference>
<dbReference type="Proteomes" id="UP000230750">
    <property type="component" value="Unassembled WGS sequence"/>
</dbReference>
<dbReference type="GO" id="GO:0003726">
    <property type="term" value="F:double-stranded RNA adenosine deaminase activity"/>
    <property type="evidence" value="ECO:0007669"/>
    <property type="project" value="TreeGrafter"/>
</dbReference>
<dbReference type="STRING" id="307972.A0A2G8KGC5"/>
<protein>
    <submittedName>
        <fullName evidence="2">Putative double-stranded RNA-specific adenosine deaminase</fullName>
    </submittedName>
</protein>
<dbReference type="PANTHER" id="PTHR10910">
    <property type="entry name" value="EUKARYOTE SPECIFIC DSRNA BINDING PROTEIN"/>
    <property type="match status" value="1"/>
</dbReference>
<dbReference type="GO" id="GO:0008251">
    <property type="term" value="F:tRNA-specific adenosine deaminase activity"/>
    <property type="evidence" value="ECO:0007669"/>
    <property type="project" value="TreeGrafter"/>
</dbReference>
<sequence length="333" mass="36677">MDTCEVTCHWAQYITAADWKDCLWDRLSLTRGSPSSPRIGRRKFPPVVTQNKKDGRREAAEAAIRILAAEGAFQMSPGFAKSSEPGFGGSSFFDQIATLAHQTFNNFAVDIPECFSGKKVIAALIMKTDVNDIGRVIALGTGNRCVTGDKLSLEGQTVHDSHAEVVTRRAFMSPLCDGAQFSWTDNQGNEEGPQADLDFSGRAHHCPTQEKNIQGLLRTKMELGEGTIPIQEKHPIQTWDAILQNQQRLRTMSCSDKVCRWNILGLQGSLLSNFIEPVYLSSLTLGALYHHGHLARAVCCRMDHYLNSIDDANRCLASGLPNQPSPARSCDIT</sequence>
<dbReference type="GO" id="GO:0006396">
    <property type="term" value="P:RNA processing"/>
    <property type="evidence" value="ECO:0007669"/>
    <property type="project" value="InterPro"/>
</dbReference>
<name>A0A2G8KGC5_STIJA</name>
<evidence type="ECO:0000259" key="1">
    <source>
        <dbReference type="PROSITE" id="PS50141"/>
    </source>
</evidence>
<keyword evidence="3" id="KW-1185">Reference proteome</keyword>
<comment type="caution">
    <text evidence="2">The sequence shown here is derived from an EMBL/GenBank/DDBJ whole genome shotgun (WGS) entry which is preliminary data.</text>
</comment>
<organism evidence="2 3">
    <name type="scientific">Stichopus japonicus</name>
    <name type="common">Sea cucumber</name>
    <dbReference type="NCBI Taxonomy" id="307972"/>
    <lineage>
        <taxon>Eukaryota</taxon>
        <taxon>Metazoa</taxon>
        <taxon>Echinodermata</taxon>
        <taxon>Eleutherozoa</taxon>
        <taxon>Echinozoa</taxon>
        <taxon>Holothuroidea</taxon>
        <taxon>Aspidochirotacea</taxon>
        <taxon>Aspidochirotida</taxon>
        <taxon>Stichopodidae</taxon>
        <taxon>Apostichopus</taxon>
    </lineage>
</organism>
<proteinExistence type="predicted"/>
<dbReference type="InterPro" id="IPR002466">
    <property type="entry name" value="A_deamin"/>
</dbReference>
<accession>A0A2G8KGC5</accession>
<dbReference type="GO" id="GO:0005737">
    <property type="term" value="C:cytoplasm"/>
    <property type="evidence" value="ECO:0007669"/>
    <property type="project" value="TreeGrafter"/>
</dbReference>
<dbReference type="PROSITE" id="PS50141">
    <property type="entry name" value="A_DEAMIN_EDITASE"/>
    <property type="match status" value="1"/>
</dbReference>
<feature type="domain" description="A to I editase" evidence="1">
    <location>
        <begin position="138"/>
        <end position="321"/>
    </location>
</feature>
<dbReference type="EMBL" id="MRZV01000607">
    <property type="protein sequence ID" value="PIK47015.1"/>
    <property type="molecule type" value="Genomic_DNA"/>
</dbReference>
<dbReference type="GO" id="GO:0003725">
    <property type="term" value="F:double-stranded RNA binding"/>
    <property type="evidence" value="ECO:0007669"/>
    <property type="project" value="TreeGrafter"/>
</dbReference>
<dbReference type="PANTHER" id="PTHR10910:SF107">
    <property type="entry name" value="DOUBLE-STRANDED RNA-SPECIFIC ADENOSINE DEAMINASE"/>
    <property type="match status" value="1"/>
</dbReference>
<evidence type="ECO:0000313" key="3">
    <source>
        <dbReference type="Proteomes" id="UP000230750"/>
    </source>
</evidence>
<reference evidence="2 3" key="1">
    <citation type="journal article" date="2017" name="PLoS Biol.">
        <title>The sea cucumber genome provides insights into morphological evolution and visceral regeneration.</title>
        <authorList>
            <person name="Zhang X."/>
            <person name="Sun L."/>
            <person name="Yuan J."/>
            <person name="Sun Y."/>
            <person name="Gao Y."/>
            <person name="Zhang L."/>
            <person name="Li S."/>
            <person name="Dai H."/>
            <person name="Hamel J.F."/>
            <person name="Liu C."/>
            <person name="Yu Y."/>
            <person name="Liu S."/>
            <person name="Lin W."/>
            <person name="Guo K."/>
            <person name="Jin S."/>
            <person name="Xu P."/>
            <person name="Storey K.B."/>
            <person name="Huan P."/>
            <person name="Zhang T."/>
            <person name="Zhou Y."/>
            <person name="Zhang J."/>
            <person name="Lin C."/>
            <person name="Li X."/>
            <person name="Xing L."/>
            <person name="Huo D."/>
            <person name="Sun M."/>
            <person name="Wang L."/>
            <person name="Mercier A."/>
            <person name="Li F."/>
            <person name="Yang H."/>
            <person name="Xiang J."/>
        </authorList>
    </citation>
    <scope>NUCLEOTIDE SEQUENCE [LARGE SCALE GENOMIC DNA]</scope>
    <source>
        <strain evidence="2">Shaxun</strain>
        <tissue evidence="2">Muscle</tissue>
    </source>
</reference>